<proteinExistence type="predicted"/>
<dbReference type="OrthoDB" id="8526020at2"/>
<name>A0A3S9HKI7_9BURK</name>
<dbReference type="Pfam" id="PF11306">
    <property type="entry name" value="DUF3108"/>
    <property type="match status" value="1"/>
</dbReference>
<dbReference type="RefSeq" id="WP_126128006.1">
    <property type="nucleotide sequence ID" value="NZ_CP034464.1"/>
</dbReference>
<gene>
    <name evidence="2" type="ORF">EJN92_11815</name>
</gene>
<dbReference type="Proteomes" id="UP000275663">
    <property type="component" value="Chromosome"/>
</dbReference>
<reference evidence="2 3" key="1">
    <citation type="journal article" date="2011" name="Int. J. Syst. Evol. Microbiol.">
        <title>Description of Undibacterium oligocarboniphilum sp. nov., isolated from purified water, and Undibacterium pigrum strain CCUG 49012 as the type strain of Undibacterium parvum sp. nov., and emended descriptions of the genus Undibacterium and the species Undibacterium pigrum.</title>
        <authorList>
            <person name="Eder W."/>
            <person name="Wanner G."/>
            <person name="Ludwig W."/>
            <person name="Busse H.J."/>
            <person name="Ziemke-Kageler F."/>
            <person name="Lang E."/>
        </authorList>
    </citation>
    <scope>NUCLEOTIDE SEQUENCE [LARGE SCALE GENOMIC DNA]</scope>
    <source>
        <strain evidence="2 3">DSM 23061</strain>
    </source>
</reference>
<sequence>MISTKPDSALKLYQRQLMQELKHKRTSLVAALLTILLHIMLLQASSIPNWHNMPVPRIEQVVQISLSPSTLLEDRQPALVSPPPELKAQQDQPKPRQPKISEPKLATNSEESQQIIPDAPANDLPPKPAEPPAQTLAVPEPEPEPSPAAPASYTLALPESVELKMALLRTDPDSTRAPIYGVGTIDWSIEGDRYKLSIEAGLDMLFTSINLYRLTSEGGINSFGLAPELSTEARRTRAKTATHFHPEDKTVSFSASSAKLAIQDGAQDKASFVMQLASIGKGDPSQFYAGREISLQVAEEKELSVFVFTILEKVELSTKLGTFSTWHLVRAPRPGAYSSQLEIWLAPATGWYPLQIRNTESNGIVTTQSVIKIIPKNTPDL</sequence>
<keyword evidence="3" id="KW-1185">Reference proteome</keyword>
<dbReference type="InterPro" id="IPR021457">
    <property type="entry name" value="DUF3108"/>
</dbReference>
<feature type="region of interest" description="Disordered" evidence="1">
    <location>
        <begin position="76"/>
        <end position="151"/>
    </location>
</feature>
<protein>
    <submittedName>
        <fullName evidence="2">DUF3108 domain-containing protein</fullName>
    </submittedName>
</protein>
<dbReference type="EMBL" id="CP034464">
    <property type="protein sequence ID" value="AZP12627.1"/>
    <property type="molecule type" value="Genomic_DNA"/>
</dbReference>
<evidence type="ECO:0000256" key="1">
    <source>
        <dbReference type="SAM" id="MobiDB-lite"/>
    </source>
</evidence>
<accession>A0A3S9HKI7</accession>
<evidence type="ECO:0000313" key="2">
    <source>
        <dbReference type="EMBL" id="AZP12627.1"/>
    </source>
</evidence>
<dbReference type="KEGG" id="upv:EJN92_11815"/>
<evidence type="ECO:0000313" key="3">
    <source>
        <dbReference type="Proteomes" id="UP000275663"/>
    </source>
</evidence>
<feature type="compositionally biased region" description="Polar residues" evidence="1">
    <location>
        <begin position="106"/>
        <end position="115"/>
    </location>
</feature>
<organism evidence="2 3">
    <name type="scientific">Undibacterium parvum</name>
    <dbReference type="NCBI Taxonomy" id="401471"/>
    <lineage>
        <taxon>Bacteria</taxon>
        <taxon>Pseudomonadati</taxon>
        <taxon>Pseudomonadota</taxon>
        <taxon>Betaproteobacteria</taxon>
        <taxon>Burkholderiales</taxon>
        <taxon>Oxalobacteraceae</taxon>
        <taxon>Undibacterium</taxon>
    </lineage>
</organism>
<dbReference type="AlphaFoldDB" id="A0A3S9HKI7"/>